<dbReference type="EMBL" id="CAEX01005001">
    <property type="protein sequence ID" value="CCD20177.1"/>
    <property type="molecule type" value="Genomic_DNA"/>
</dbReference>
<dbReference type="Proteomes" id="UP000009027">
    <property type="component" value="Unassembled WGS sequence"/>
</dbReference>
<gene>
    <name evidence="2" type="ORF">TvY486_0029490</name>
</gene>
<feature type="region of interest" description="Disordered" evidence="1">
    <location>
        <begin position="201"/>
        <end position="268"/>
    </location>
</feature>
<protein>
    <submittedName>
        <fullName evidence="2">Uncharacterized protein</fullName>
    </submittedName>
</protein>
<organism evidence="2 3">
    <name type="scientific">Trypanosoma vivax (strain Y486)</name>
    <dbReference type="NCBI Taxonomy" id="1055687"/>
    <lineage>
        <taxon>Eukaryota</taxon>
        <taxon>Discoba</taxon>
        <taxon>Euglenozoa</taxon>
        <taxon>Kinetoplastea</taxon>
        <taxon>Metakinetoplastina</taxon>
        <taxon>Trypanosomatida</taxon>
        <taxon>Trypanosomatidae</taxon>
        <taxon>Trypanosoma</taxon>
        <taxon>Duttonella</taxon>
    </lineage>
</organism>
<feature type="compositionally biased region" description="Low complexity" evidence="1">
    <location>
        <begin position="238"/>
        <end position="268"/>
    </location>
</feature>
<name>F9WRJ3_TRYVY</name>
<reference evidence="2 3" key="1">
    <citation type="journal article" date="2012" name="Proc. Natl. Acad. Sci. U.S.A.">
        <title>Antigenic diversity is generated by distinct evolutionary mechanisms in African trypanosome species.</title>
        <authorList>
            <person name="Jackson A.P."/>
            <person name="Berry A."/>
            <person name="Aslett M."/>
            <person name="Allison H.C."/>
            <person name="Burton P."/>
            <person name="Vavrova-Anderson J."/>
            <person name="Brown R."/>
            <person name="Browne H."/>
            <person name="Corton N."/>
            <person name="Hauser H."/>
            <person name="Gamble J."/>
            <person name="Gilderthorp R."/>
            <person name="Marcello L."/>
            <person name="McQuillan J."/>
            <person name="Otto T.D."/>
            <person name="Quail M.A."/>
            <person name="Sanders M.J."/>
            <person name="van Tonder A."/>
            <person name="Ginger M.L."/>
            <person name="Field M.C."/>
            <person name="Barry J.D."/>
            <person name="Hertz-Fowler C."/>
            <person name="Berriman M."/>
        </authorList>
    </citation>
    <scope>NUCLEOTIDE SEQUENCE</scope>
    <source>
        <strain evidence="2 3">Y486</strain>
    </source>
</reference>
<keyword evidence="3" id="KW-1185">Reference proteome</keyword>
<proteinExistence type="predicted"/>
<evidence type="ECO:0000313" key="2">
    <source>
        <dbReference type="EMBL" id="CCD20177.1"/>
    </source>
</evidence>
<evidence type="ECO:0000256" key="1">
    <source>
        <dbReference type="SAM" id="MobiDB-lite"/>
    </source>
</evidence>
<sequence>MSEAVGNTMGERARTVSHACENYWQQRWRVLASLSPSAKKRIGDSEAKASSTRSCAEQLGQPWHKKPFEAHCTANSVWRPAASASDRPAPPTNGTRAQTPARTAFHYQSLGDKRKTCGALFALTPRTPVMPKLRGSDGKHRKHSPKPLVCALLCLPPPKIAANLPLMNSSRAVLHSGAARYTTEKNSANTFPIRAAHISTSLGSSSPNPWPTASLHSPSTALAPCRQAPSSTSEPVHPASSCSCTPEPSCTCSSAPASRTAAPHPSPW</sequence>
<dbReference type="AlphaFoldDB" id="F9WRJ3"/>
<dbReference type="VEuPathDB" id="TriTrypDB:TvY486_0029490"/>
<evidence type="ECO:0000313" key="3">
    <source>
        <dbReference type="Proteomes" id="UP000009027"/>
    </source>
</evidence>
<accession>F9WRJ3</accession>
<feature type="region of interest" description="Disordered" evidence="1">
    <location>
        <begin position="79"/>
        <end position="98"/>
    </location>
</feature>